<dbReference type="EMBL" id="LXWW01000195">
    <property type="protein sequence ID" value="OAO14936.1"/>
    <property type="molecule type" value="Genomic_DNA"/>
</dbReference>
<evidence type="ECO:0000313" key="12">
    <source>
        <dbReference type="EMBL" id="OAO14936.1"/>
    </source>
</evidence>
<dbReference type="GO" id="GO:0008270">
    <property type="term" value="F:zinc ion binding"/>
    <property type="evidence" value="ECO:0007669"/>
    <property type="project" value="InterPro"/>
</dbReference>
<evidence type="ECO:0000256" key="8">
    <source>
        <dbReference type="PIRSR" id="PIRSR001480-1"/>
    </source>
</evidence>
<feature type="domain" description="Phosphomannose isomerase type I catalytic" evidence="10">
    <location>
        <begin position="1"/>
        <end position="146"/>
    </location>
</feature>
<evidence type="ECO:0000256" key="3">
    <source>
        <dbReference type="ARBA" id="ARBA00010772"/>
    </source>
</evidence>
<evidence type="ECO:0000256" key="4">
    <source>
        <dbReference type="ARBA" id="ARBA00011956"/>
    </source>
</evidence>
<dbReference type="Pfam" id="PF20511">
    <property type="entry name" value="PMI_typeI_cat"/>
    <property type="match status" value="1"/>
</dbReference>
<dbReference type="InterPro" id="IPR016305">
    <property type="entry name" value="Mannose-6-P_Isomerase"/>
</dbReference>
<dbReference type="Gene3D" id="2.60.120.10">
    <property type="entry name" value="Jelly Rolls"/>
    <property type="match status" value="2"/>
</dbReference>
<dbReference type="UniPathway" id="UPA00126">
    <property type="reaction ID" value="UER00423"/>
</dbReference>
<dbReference type="InterPro" id="IPR046458">
    <property type="entry name" value="PMI_typeI_hel"/>
</dbReference>
<dbReference type="GO" id="GO:0009298">
    <property type="term" value="P:GDP-mannose biosynthetic process"/>
    <property type="evidence" value="ECO:0007669"/>
    <property type="project" value="UniProtKB-UniPathway"/>
</dbReference>
<feature type="binding site" evidence="9">
    <location>
        <position position="130"/>
    </location>
    <ligand>
        <name>Zn(2+)</name>
        <dbReference type="ChEBI" id="CHEBI:29105"/>
    </ligand>
</feature>
<protein>
    <recommendedName>
        <fullName evidence="4">mannose-6-phosphate isomerase</fullName>
        <ecNumber evidence="4">5.3.1.8</ecNumber>
    </recommendedName>
</protein>
<sequence length="401" mass="44806">MYKLRCAVQNYHWGCKGNESIVAELKKDDDPSYVIDANAHYAEYWFGTHASGPSEVLVDGKYQTLKSFIEKHPECLGTSMGKNNLELPFLSKVLSVDTALSIQAHPDKKLAEVLHRTKPDMYKDDNHKPEMAYALTPFVAMCGFRRADVIVQHLHDCVYLRQLIGEEECQKFEEVVKSGKPTKDALHALFTAYIEADPQHSVQAINAFKEHLQGKKDVSFIEQWVLRLMETYPTDCGVFAPYLLNVIVMNPGDSIYMGADIPHAYLKGEIVESMACSNNVVRAGLTPKAIDKETLLSMLTYECGDVHVYHPKQIDEHLSVVETPATEFMLEIISVKKGETAKIPTLSVPRILIGFNGVGSIHTASDMEVKRGSILFQSANVDATLTATEDVVIYATHERVN</sequence>
<comment type="caution">
    <text evidence="12">The sequence shown here is derived from an EMBL/GenBank/DDBJ whole genome shotgun (WGS) entry which is preliminary data.</text>
</comment>
<dbReference type="PROSITE" id="PS00965">
    <property type="entry name" value="PMI_I_1"/>
    <property type="match status" value="1"/>
</dbReference>
<dbReference type="NCBIfam" id="TIGR00218">
    <property type="entry name" value="manA"/>
    <property type="match status" value="1"/>
</dbReference>
<dbReference type="EC" id="5.3.1.8" evidence="4"/>
<reference evidence="12 13" key="1">
    <citation type="submission" date="2016-05" db="EMBL/GenBank/DDBJ databases">
        <title>Nuclear genome of Blastocystis sp. subtype 1 NandII.</title>
        <authorList>
            <person name="Gentekaki E."/>
            <person name="Curtis B."/>
            <person name="Stairs C."/>
            <person name="Eme L."/>
            <person name="Herman E."/>
            <person name="Klimes V."/>
            <person name="Arias M.C."/>
            <person name="Elias M."/>
            <person name="Hilliou F."/>
            <person name="Klute M."/>
            <person name="Malik S.-B."/>
            <person name="Pightling A."/>
            <person name="Rachubinski R."/>
            <person name="Salas D."/>
            <person name="Schlacht A."/>
            <person name="Suga H."/>
            <person name="Archibald J."/>
            <person name="Ball S.G."/>
            <person name="Clark G."/>
            <person name="Dacks J."/>
            <person name="Van Der Giezen M."/>
            <person name="Tsaousis A."/>
            <person name="Roger A."/>
        </authorList>
    </citation>
    <scope>NUCLEOTIDE SEQUENCE [LARGE SCALE GENOMIC DNA]</scope>
    <source>
        <strain evidence="13">ATCC 50177 / NandII</strain>
    </source>
</reference>
<evidence type="ECO:0000259" key="10">
    <source>
        <dbReference type="Pfam" id="PF20511"/>
    </source>
</evidence>
<dbReference type="PIRSF" id="PIRSF001480">
    <property type="entry name" value="Mannose-6-phosphate_isomerase"/>
    <property type="match status" value="1"/>
</dbReference>
<organism evidence="12 13">
    <name type="scientific">Blastocystis sp. subtype 1 (strain ATCC 50177 / NandII)</name>
    <dbReference type="NCBI Taxonomy" id="478820"/>
    <lineage>
        <taxon>Eukaryota</taxon>
        <taxon>Sar</taxon>
        <taxon>Stramenopiles</taxon>
        <taxon>Bigyra</taxon>
        <taxon>Opalozoa</taxon>
        <taxon>Opalinata</taxon>
        <taxon>Blastocystidae</taxon>
        <taxon>Blastocystis</taxon>
    </lineage>
</organism>
<comment type="catalytic activity">
    <reaction evidence="1">
        <text>D-mannose 6-phosphate = D-fructose 6-phosphate</text>
        <dbReference type="Rhea" id="RHEA:12356"/>
        <dbReference type="ChEBI" id="CHEBI:58735"/>
        <dbReference type="ChEBI" id="CHEBI:61527"/>
        <dbReference type="EC" id="5.3.1.8"/>
    </reaction>
</comment>
<dbReference type="GO" id="GO:0004476">
    <property type="term" value="F:mannose-6-phosphate isomerase activity"/>
    <property type="evidence" value="ECO:0007669"/>
    <property type="project" value="UniProtKB-EC"/>
</dbReference>
<dbReference type="GO" id="GO:0005975">
    <property type="term" value="P:carbohydrate metabolic process"/>
    <property type="evidence" value="ECO:0007669"/>
    <property type="project" value="InterPro"/>
</dbReference>
<evidence type="ECO:0000256" key="2">
    <source>
        <dbReference type="ARBA" id="ARBA00004666"/>
    </source>
</evidence>
<dbReference type="PANTHER" id="PTHR10309">
    <property type="entry name" value="MANNOSE-6-PHOSPHATE ISOMERASE"/>
    <property type="match status" value="1"/>
</dbReference>
<keyword evidence="7 12" id="KW-0413">Isomerase</keyword>
<feature type="domain" description="Phosphomannose isomerase type I helical insertion" evidence="11">
    <location>
        <begin position="163"/>
        <end position="244"/>
    </location>
</feature>
<keyword evidence="6 9" id="KW-0862">Zinc</keyword>
<evidence type="ECO:0000259" key="11">
    <source>
        <dbReference type="Pfam" id="PF20512"/>
    </source>
</evidence>
<feature type="binding site" evidence="9">
    <location>
        <position position="105"/>
    </location>
    <ligand>
        <name>Zn(2+)</name>
        <dbReference type="ChEBI" id="CHEBI:29105"/>
    </ligand>
</feature>
<dbReference type="InterPro" id="IPR014710">
    <property type="entry name" value="RmlC-like_jellyroll"/>
</dbReference>
<dbReference type="GO" id="GO:0005829">
    <property type="term" value="C:cytosol"/>
    <property type="evidence" value="ECO:0007669"/>
    <property type="project" value="TreeGrafter"/>
</dbReference>
<feature type="binding site" evidence="9">
    <location>
        <position position="103"/>
    </location>
    <ligand>
        <name>Zn(2+)</name>
        <dbReference type="ChEBI" id="CHEBI:29105"/>
    </ligand>
</feature>
<dbReference type="InterPro" id="IPR011051">
    <property type="entry name" value="RmlC_Cupin_sf"/>
</dbReference>
<evidence type="ECO:0000256" key="6">
    <source>
        <dbReference type="ARBA" id="ARBA00022833"/>
    </source>
</evidence>
<dbReference type="SUPFAM" id="SSF51182">
    <property type="entry name" value="RmlC-like cupins"/>
    <property type="match status" value="1"/>
</dbReference>
<dbReference type="STRING" id="478820.A0A196SF36"/>
<name>A0A196SF36_BLAHN</name>
<feature type="binding site" evidence="9">
    <location>
        <position position="263"/>
    </location>
    <ligand>
        <name>Zn(2+)</name>
        <dbReference type="ChEBI" id="CHEBI:29105"/>
    </ligand>
</feature>
<proteinExistence type="inferred from homology"/>
<dbReference type="Pfam" id="PF20512">
    <property type="entry name" value="PMI_typeI_hel"/>
    <property type="match status" value="1"/>
</dbReference>
<gene>
    <name evidence="12" type="ORF">AV274_3362</name>
</gene>
<dbReference type="InterPro" id="IPR001250">
    <property type="entry name" value="Man6P_Isoase-1"/>
</dbReference>
<comment type="pathway">
    <text evidence="2">Nucleotide-sugar biosynthesis; GDP-alpha-D-mannose biosynthesis; alpha-D-mannose 1-phosphate from D-fructose 6-phosphate: step 1/2.</text>
</comment>
<comment type="similarity">
    <text evidence="3">Belongs to the mannose-6-phosphate isomerase type 1 family.</text>
</comment>
<keyword evidence="5 9" id="KW-0479">Metal-binding</keyword>
<keyword evidence="13" id="KW-1185">Reference proteome</keyword>
<dbReference type="PRINTS" id="PR00714">
    <property type="entry name" value="MAN6PISMRASE"/>
</dbReference>
<dbReference type="Proteomes" id="UP000078348">
    <property type="component" value="Unassembled WGS sequence"/>
</dbReference>
<dbReference type="InterPro" id="IPR018050">
    <property type="entry name" value="Pmannose_isomerase-type1_CS"/>
</dbReference>
<comment type="cofactor">
    <cofactor evidence="9">
        <name>Zn(2+)</name>
        <dbReference type="ChEBI" id="CHEBI:29105"/>
    </cofactor>
    <text evidence="9">Binds 1 zinc ion per subunit.</text>
</comment>
<dbReference type="CDD" id="cd07011">
    <property type="entry name" value="cupin_PMI_type_I_N"/>
    <property type="match status" value="1"/>
</dbReference>
<evidence type="ECO:0000313" key="13">
    <source>
        <dbReference type="Proteomes" id="UP000078348"/>
    </source>
</evidence>
<evidence type="ECO:0000256" key="7">
    <source>
        <dbReference type="ARBA" id="ARBA00023235"/>
    </source>
</evidence>
<feature type="active site" evidence="8">
    <location>
        <position position="282"/>
    </location>
</feature>
<dbReference type="InterPro" id="IPR046457">
    <property type="entry name" value="PMI_typeI_cat"/>
</dbReference>
<dbReference type="OrthoDB" id="6605218at2759"/>
<evidence type="ECO:0000256" key="5">
    <source>
        <dbReference type="ARBA" id="ARBA00022723"/>
    </source>
</evidence>
<accession>A0A196SF36</accession>
<dbReference type="PANTHER" id="PTHR10309:SF0">
    <property type="entry name" value="MANNOSE-6-PHOSPHATE ISOMERASE"/>
    <property type="match status" value="1"/>
</dbReference>
<evidence type="ECO:0000256" key="9">
    <source>
        <dbReference type="PIRSR" id="PIRSR001480-2"/>
    </source>
</evidence>
<dbReference type="AlphaFoldDB" id="A0A196SF36"/>
<evidence type="ECO:0000256" key="1">
    <source>
        <dbReference type="ARBA" id="ARBA00000757"/>
    </source>
</evidence>
<dbReference type="Gene3D" id="1.10.441.10">
    <property type="entry name" value="Phosphomannose Isomerase, domain 2"/>
    <property type="match status" value="1"/>
</dbReference>